<protein>
    <submittedName>
        <fullName evidence="1">Unannotated protein</fullName>
    </submittedName>
</protein>
<reference evidence="1" key="1">
    <citation type="submission" date="2020-05" db="EMBL/GenBank/DDBJ databases">
        <authorList>
            <person name="Chiriac C."/>
            <person name="Salcher M."/>
            <person name="Ghai R."/>
            <person name="Kavagutti S V."/>
        </authorList>
    </citation>
    <scope>NUCLEOTIDE SEQUENCE</scope>
</reference>
<organism evidence="1">
    <name type="scientific">freshwater metagenome</name>
    <dbReference type="NCBI Taxonomy" id="449393"/>
    <lineage>
        <taxon>unclassified sequences</taxon>
        <taxon>metagenomes</taxon>
        <taxon>ecological metagenomes</taxon>
    </lineage>
</organism>
<accession>A0A6J5ZFI5</accession>
<name>A0A6J5ZFI5_9ZZZZ</name>
<sequence>MKNQDIAEMTAEIEMLELNFNGGYHHTALFINRLKRIIELERGIRNMEANQVTSLESSNETLRKLIISLENSLAIKAREVFLLEQGLLRIPLADGFNPKVNGALDAKQ</sequence>
<dbReference type="AlphaFoldDB" id="A0A6J5ZFI5"/>
<evidence type="ECO:0000313" key="1">
    <source>
        <dbReference type="EMBL" id="CAB4339942.1"/>
    </source>
</evidence>
<gene>
    <name evidence="1" type="ORF">UFOPK3770_00872</name>
</gene>
<proteinExistence type="predicted"/>
<dbReference type="EMBL" id="CAESAJ010000091">
    <property type="protein sequence ID" value="CAB4339942.1"/>
    <property type="molecule type" value="Genomic_DNA"/>
</dbReference>